<sequence>AAAIIGKRTALLHHLSRFRPGISRFISGLEVNTRLWKAVTLDVSLWGAGRKSTDFSINTRSICTKEKRTSNSNEMWEHCNHLCYFNVHTLSSCFTCLLYSFLWRQIH</sequence>
<dbReference type="Ensembl" id="ENSNBRT00000018950.1">
    <property type="protein sequence ID" value="ENSNBRP00000018458.1"/>
    <property type="gene ID" value="ENSNBRG00000014235.1"/>
</dbReference>
<dbReference type="AlphaFoldDB" id="A0A3Q4HDQ7"/>
<dbReference type="Proteomes" id="UP000261580">
    <property type="component" value="Unassembled WGS sequence"/>
</dbReference>
<evidence type="ECO:0000313" key="2">
    <source>
        <dbReference type="Proteomes" id="UP000261580"/>
    </source>
</evidence>
<reference evidence="1" key="1">
    <citation type="submission" date="2025-08" db="UniProtKB">
        <authorList>
            <consortium name="Ensembl"/>
        </authorList>
    </citation>
    <scope>IDENTIFICATION</scope>
</reference>
<protein>
    <submittedName>
        <fullName evidence="1">Uncharacterized protein</fullName>
    </submittedName>
</protein>
<name>A0A3Q4HDQ7_NEOBR</name>
<keyword evidence="2" id="KW-1185">Reference proteome</keyword>
<organism evidence="1 2">
    <name type="scientific">Neolamprologus brichardi</name>
    <name type="common">Fairy cichlid</name>
    <name type="synonym">Lamprologus brichardi</name>
    <dbReference type="NCBI Taxonomy" id="32507"/>
    <lineage>
        <taxon>Eukaryota</taxon>
        <taxon>Metazoa</taxon>
        <taxon>Chordata</taxon>
        <taxon>Craniata</taxon>
        <taxon>Vertebrata</taxon>
        <taxon>Euteleostomi</taxon>
        <taxon>Actinopterygii</taxon>
        <taxon>Neopterygii</taxon>
        <taxon>Teleostei</taxon>
        <taxon>Neoteleostei</taxon>
        <taxon>Acanthomorphata</taxon>
        <taxon>Ovalentaria</taxon>
        <taxon>Cichlomorphae</taxon>
        <taxon>Cichliformes</taxon>
        <taxon>Cichlidae</taxon>
        <taxon>African cichlids</taxon>
        <taxon>Pseudocrenilabrinae</taxon>
        <taxon>Lamprologini</taxon>
        <taxon>Neolamprologus</taxon>
    </lineage>
</organism>
<proteinExistence type="predicted"/>
<accession>A0A3Q4HDQ7</accession>
<reference evidence="1" key="2">
    <citation type="submission" date="2025-09" db="UniProtKB">
        <authorList>
            <consortium name="Ensembl"/>
        </authorList>
    </citation>
    <scope>IDENTIFICATION</scope>
</reference>
<evidence type="ECO:0000313" key="1">
    <source>
        <dbReference type="Ensembl" id="ENSNBRP00000018458.1"/>
    </source>
</evidence>